<proteinExistence type="predicted"/>
<dbReference type="RefSeq" id="WP_011170045.1">
    <property type="nucleotide sequence ID" value="NZ_BAAABJ010000001.1"/>
</dbReference>
<gene>
    <name evidence="12" type="ORF">H0S71_09075</name>
    <name evidence="13" type="ORF">HNP85_001536</name>
    <name evidence="4" type="ORF">HNP87_001033</name>
    <name evidence="5" type="ORF">HNP89_001339</name>
    <name evidence="6" type="ORF">HNP91_001016</name>
    <name evidence="10" type="ORF">HNP92_001332</name>
    <name evidence="7" type="ORF">HNP94_001825</name>
    <name evidence="8" type="ORF">HNP95_001515</name>
    <name evidence="11" type="ORF">HNP96_001712</name>
    <name evidence="9" type="ORF">HNP97_001800</name>
    <name evidence="14" type="ORF">J2745_000648</name>
    <name evidence="3" type="ORF">MMJJ_09930</name>
</gene>
<evidence type="ECO:0000313" key="15">
    <source>
        <dbReference type="Proteomes" id="UP000239462"/>
    </source>
</evidence>
<dbReference type="Proteomes" id="UP000568063">
    <property type="component" value="Unassembled WGS sequence"/>
</dbReference>
<dbReference type="AlphaFoldDB" id="A0A2L1CAQ7"/>
<dbReference type="Proteomes" id="UP000563838">
    <property type="component" value="Unassembled WGS sequence"/>
</dbReference>
<reference evidence="15" key="1">
    <citation type="journal article" date="2018" name="Genome Announc.">
        <title>Complete Genome Sequence of the Methanococcus maripaludis Type Strain JJ (DSM 2067), a Model for Selenoprotein Synthesis in Archaea.</title>
        <authorList>
            <person name="Poehlein A."/>
            <person name="Heym D."/>
            <person name="Quitzke V."/>
            <person name="Fersch J."/>
            <person name="Daniel R."/>
            <person name="Rother M."/>
        </authorList>
    </citation>
    <scope>NUCLEOTIDE SEQUENCE [LARGE SCALE GENOMIC DNA]</scope>
    <source>
        <strain evidence="15">DSM 2067</strain>
    </source>
</reference>
<evidence type="ECO:0000313" key="8">
    <source>
        <dbReference type="EMBL" id="MBA2869336.1"/>
    </source>
</evidence>
<evidence type="ECO:0000313" key="13">
    <source>
        <dbReference type="EMBL" id="MBM7409841.1"/>
    </source>
</evidence>
<evidence type="ECO:0000256" key="1">
    <source>
        <dbReference type="PROSITE-ProRule" id="PRU00703"/>
    </source>
</evidence>
<evidence type="ECO:0000313" key="16">
    <source>
        <dbReference type="Proteomes" id="UP000522365"/>
    </source>
</evidence>
<evidence type="ECO:0000313" key="11">
    <source>
        <dbReference type="EMBL" id="MBB6497664.1"/>
    </source>
</evidence>
<evidence type="ECO:0000313" key="14">
    <source>
        <dbReference type="EMBL" id="MBP2219171.1"/>
    </source>
</evidence>
<organism evidence="3 15">
    <name type="scientific">Methanococcus maripaludis</name>
    <name type="common">Methanococcus deltae</name>
    <dbReference type="NCBI Taxonomy" id="39152"/>
    <lineage>
        <taxon>Archaea</taxon>
        <taxon>Methanobacteriati</taxon>
        <taxon>Methanobacteriota</taxon>
        <taxon>Methanomada group</taxon>
        <taxon>Methanococci</taxon>
        <taxon>Methanococcales</taxon>
        <taxon>Methanococcaceae</taxon>
        <taxon>Methanococcus</taxon>
    </lineage>
</organism>
<dbReference type="EMBL" id="JACDUM010000002">
    <property type="protein sequence ID" value="MBA2860201.1"/>
    <property type="molecule type" value="Genomic_DNA"/>
</dbReference>
<dbReference type="Proteomes" id="UP000714405">
    <property type="component" value="Unassembled WGS sequence"/>
</dbReference>
<dbReference type="InterPro" id="IPR016761">
    <property type="entry name" value="UCP019454_CBS"/>
</dbReference>
<keyword evidence="1" id="KW-0129">CBS domain</keyword>
<evidence type="ECO:0000313" key="3">
    <source>
        <dbReference type="EMBL" id="AVB76393.1"/>
    </source>
</evidence>
<evidence type="ECO:0000313" key="5">
    <source>
        <dbReference type="EMBL" id="MBA2853382.1"/>
    </source>
</evidence>
<dbReference type="EMBL" id="JACHED010000004">
    <property type="protein sequence ID" value="MBB6497664.1"/>
    <property type="molecule type" value="Genomic_DNA"/>
</dbReference>
<dbReference type="Proteomes" id="UP000522365">
    <property type="component" value="Unassembled WGS sequence"/>
</dbReference>
<dbReference type="Proteomes" id="UP000567099">
    <property type="component" value="Unassembled WGS sequence"/>
</dbReference>
<dbReference type="Pfam" id="PF00571">
    <property type="entry name" value="CBS"/>
    <property type="match status" value="2"/>
</dbReference>
<dbReference type="KEGG" id="mmad:MMJJ_09930"/>
<dbReference type="EMBL" id="JAFBBC010000002">
    <property type="protein sequence ID" value="MBM7409841.1"/>
    <property type="molecule type" value="Genomic_DNA"/>
</dbReference>
<dbReference type="SUPFAM" id="SSF54631">
    <property type="entry name" value="CBS-domain pair"/>
    <property type="match status" value="1"/>
</dbReference>
<dbReference type="Proteomes" id="UP000536195">
    <property type="component" value="Unassembled WGS sequence"/>
</dbReference>
<evidence type="ECO:0000313" key="18">
    <source>
        <dbReference type="Proteomes" id="UP000563838"/>
    </source>
</evidence>
<evidence type="ECO:0000259" key="2">
    <source>
        <dbReference type="PROSITE" id="PS51371"/>
    </source>
</evidence>
<dbReference type="EMBL" id="JAGINF010000002">
    <property type="protein sequence ID" value="MBP2219171.1"/>
    <property type="molecule type" value="Genomic_DNA"/>
</dbReference>
<dbReference type="OMA" id="NAFHSMK"/>
<reference evidence="13" key="4">
    <citation type="submission" date="2021-01" db="EMBL/GenBank/DDBJ databases">
        <title>Genomic Encyclopedia of Type Strains, Phase IV (KMG-V): Genome sequencing to study the core and pangenomes of soil and plant-associated prokaryotes.</title>
        <authorList>
            <person name="Whitman W."/>
        </authorList>
    </citation>
    <scope>NUCLEOTIDE SEQUENCE</scope>
    <source>
        <strain evidence="4 18">A4</strain>
        <strain evidence="10 17">C11</strain>
        <strain evidence="7 19">C13</strain>
        <strain evidence="8 21">C14</strain>
        <strain evidence="6 20">C9</strain>
        <strain evidence="11 23">D1</strain>
        <strain evidence="9 22">DSM 7078</strain>
        <strain evidence="13">RC</strain>
        <strain evidence="5 16">S1</strain>
    </source>
</reference>
<reference evidence="3" key="2">
    <citation type="submission" date="2018-02" db="EMBL/GenBank/DDBJ databases">
        <title>Complete genome sequence of the Methanococcus maripaludis type strain JJ (DSM 2067), a model for selenoprotein synthesis in Archaea.</title>
        <authorList>
            <person name="Poehlein A."/>
            <person name="Heym D."/>
            <person name="Quitzke V."/>
            <person name="Fersch J."/>
            <person name="Daniel R."/>
            <person name="Rother M."/>
        </authorList>
    </citation>
    <scope>NUCLEOTIDE SEQUENCE [LARGE SCALE GENOMIC DNA]</scope>
    <source>
        <strain evidence="3">DSM 2067</strain>
    </source>
</reference>
<dbReference type="Proteomes" id="UP000239462">
    <property type="component" value="Chromosome"/>
</dbReference>
<evidence type="ECO:0000313" key="6">
    <source>
        <dbReference type="EMBL" id="MBA2860201.1"/>
    </source>
</evidence>
<dbReference type="Proteomes" id="UP000571751">
    <property type="component" value="Unassembled WGS sequence"/>
</dbReference>
<dbReference type="EMBL" id="JACCQJ010000004">
    <property type="protein sequence ID" value="MBG0770030.1"/>
    <property type="molecule type" value="Genomic_DNA"/>
</dbReference>
<dbReference type="Proteomes" id="UP000584706">
    <property type="component" value="Unassembled WGS sequence"/>
</dbReference>
<evidence type="ECO:0000313" key="12">
    <source>
        <dbReference type="EMBL" id="MBG0770030.1"/>
    </source>
</evidence>
<dbReference type="GeneID" id="10981523"/>
<evidence type="ECO:0000313" key="9">
    <source>
        <dbReference type="EMBL" id="MBB6068287.1"/>
    </source>
</evidence>
<protein>
    <submittedName>
        <fullName evidence="3">CBS domain protein</fullName>
    </submittedName>
    <submittedName>
        <fullName evidence="4">CBS domain-containing protein</fullName>
    </submittedName>
</protein>
<dbReference type="EMBL" id="JACHEC010000002">
    <property type="protein sequence ID" value="MBB6402027.1"/>
    <property type="molecule type" value="Genomic_DNA"/>
</dbReference>
<reference evidence="14" key="5">
    <citation type="submission" date="2021-03" db="EMBL/GenBank/DDBJ databases">
        <title>Genomic Encyclopedia of Type Strains, Phase IV (KMG-IV): sequencing the most valuable type-strain genomes for metagenomic binning, comparative biology and taxonomic classification.</title>
        <authorList>
            <person name="Goeker M."/>
        </authorList>
    </citation>
    <scope>NUCLEOTIDE SEQUENCE</scope>
    <source>
        <strain evidence="14">DSM 2771</strain>
    </source>
</reference>
<evidence type="ECO:0000313" key="17">
    <source>
        <dbReference type="Proteomes" id="UP000536195"/>
    </source>
</evidence>
<reference evidence="12" key="3">
    <citation type="submission" date="2020-07" db="EMBL/GenBank/DDBJ databases">
        <title>Severe corrosion of carbon steel in oil field produced water can be linked to methanogenic archaea containing a special type of NiFe hydrogenase.</title>
        <authorList>
            <person name="Lahme S."/>
            <person name="Mand J."/>
            <person name="Longwell J."/>
            <person name="Smith R."/>
            <person name="Enning D."/>
        </authorList>
    </citation>
    <scope>NUCLEOTIDE SEQUENCE</scope>
    <source>
        <strain evidence="12">MIC098Bin5</strain>
    </source>
</reference>
<dbReference type="CDD" id="cd02205">
    <property type="entry name" value="CBS_pair_SF"/>
    <property type="match status" value="1"/>
</dbReference>
<dbReference type="InterPro" id="IPR000644">
    <property type="entry name" value="CBS_dom"/>
</dbReference>
<dbReference type="EMBL" id="JACDUO010000003">
    <property type="protein sequence ID" value="MBA2864797.1"/>
    <property type="molecule type" value="Genomic_DNA"/>
</dbReference>
<dbReference type="EMBL" id="CP026606">
    <property type="protein sequence ID" value="AVB76393.1"/>
    <property type="molecule type" value="Genomic_DNA"/>
</dbReference>
<name>A0A2L1CAQ7_METMI</name>
<evidence type="ECO:0000313" key="21">
    <source>
        <dbReference type="Proteomes" id="UP000571751"/>
    </source>
</evidence>
<dbReference type="PROSITE" id="PS51371">
    <property type="entry name" value="CBS"/>
    <property type="match status" value="1"/>
</dbReference>
<dbReference type="Proteomes" id="UP000590564">
    <property type="component" value="Unassembled WGS sequence"/>
</dbReference>
<accession>A0A2L1CAQ7</accession>
<dbReference type="EMBL" id="JACDUP010000002">
    <property type="protein sequence ID" value="MBA2869336.1"/>
    <property type="molecule type" value="Genomic_DNA"/>
</dbReference>
<dbReference type="Proteomes" id="UP000742560">
    <property type="component" value="Unassembled WGS sequence"/>
</dbReference>
<dbReference type="PIRSF" id="PIRSF019454">
    <property type="entry name" value="UCP019454_CBS_PAB0389"/>
    <property type="match status" value="1"/>
</dbReference>
<dbReference type="EMBL" id="JACDUI010000002">
    <property type="protein sequence ID" value="MBA2840501.1"/>
    <property type="molecule type" value="Genomic_DNA"/>
</dbReference>
<feature type="domain" description="CBS" evidence="2">
    <location>
        <begin position="103"/>
        <end position="161"/>
    </location>
</feature>
<evidence type="ECO:0000313" key="22">
    <source>
        <dbReference type="Proteomes" id="UP000584706"/>
    </source>
</evidence>
<sequence length="161" mass="18215">MENLENALGKYHNIKLKHVIPPVDMMPVVCYNDPIIKVMELLRSRHHVWVINCKEEGSLLGVIKYLSVIDFLLPPDKHNLYIGSTRSALKSVIGGAKTAKEVMEKNALTINHNSTVIDALLKMKRYNVQILAVLNDEERLIGEISLKILIDKFLSLCLAQE</sequence>
<dbReference type="SMART" id="SM00116">
    <property type="entry name" value="CBS"/>
    <property type="match status" value="2"/>
</dbReference>
<dbReference type="EMBL" id="JACHIQ010000003">
    <property type="protein sequence ID" value="MBB6068287.1"/>
    <property type="molecule type" value="Genomic_DNA"/>
</dbReference>
<dbReference type="InterPro" id="IPR046342">
    <property type="entry name" value="CBS_dom_sf"/>
</dbReference>
<dbReference type="Gene3D" id="3.10.580.10">
    <property type="entry name" value="CBS-domain"/>
    <property type="match status" value="1"/>
</dbReference>
<evidence type="ECO:0000313" key="19">
    <source>
        <dbReference type="Proteomes" id="UP000567099"/>
    </source>
</evidence>
<dbReference type="EMBL" id="JACDUK010000002">
    <property type="protein sequence ID" value="MBA2853382.1"/>
    <property type="molecule type" value="Genomic_DNA"/>
</dbReference>
<evidence type="ECO:0000313" key="4">
    <source>
        <dbReference type="EMBL" id="MBA2840501.1"/>
    </source>
</evidence>
<evidence type="ECO:0000313" key="23">
    <source>
        <dbReference type="Proteomes" id="UP000590564"/>
    </source>
</evidence>
<evidence type="ECO:0000313" key="7">
    <source>
        <dbReference type="EMBL" id="MBA2864797.1"/>
    </source>
</evidence>
<evidence type="ECO:0000313" key="20">
    <source>
        <dbReference type="Proteomes" id="UP000568063"/>
    </source>
</evidence>
<dbReference type="Proteomes" id="UP000722095">
    <property type="component" value="Unassembled WGS sequence"/>
</dbReference>
<evidence type="ECO:0000313" key="10">
    <source>
        <dbReference type="EMBL" id="MBB6402027.1"/>
    </source>
</evidence>